<dbReference type="PANTHER" id="PTHR36174">
    <property type="entry name" value="LIPID II:GLYCINE GLYCYLTRANSFERASE"/>
    <property type="match status" value="1"/>
</dbReference>
<sequence>MREGTAVMKRPDRDAKIKYRELCRSNKDMSLFDQDWWLDITCGGPDKWDVVLVERDGQIIASLPYHRVKKYMFDTIQMPELTLTMGVWIRYPEHQDPNTKLAYEREIYLQLIERLPKVEYSYQHFNWNITNWSAFYWKGFKQTTRYTFVFEDLGNLDQIYANFRDNIRAEIRKAQKQLRIVESDDFEKFHEMNKMTFERQQVPMPHSYDVIKRLDEACKERNCRKIWFAQDDEGKIHCAIYVVWDGNCAYYLLGGADPDLRKSGCHSLALWHAIREMSKVTKQFDLHGGMHEPVERFFRSLGAKQKPYFQLSKINGRLFKFVYYMKQALLQVSVAVTTAIAFEAF</sequence>
<name>A0ABW0HXR3_9BACL</name>
<evidence type="ECO:0000313" key="3">
    <source>
        <dbReference type="Proteomes" id="UP001596113"/>
    </source>
</evidence>
<proteinExistence type="predicted"/>
<dbReference type="InterPro" id="IPR038740">
    <property type="entry name" value="BioF2-like_GNAT_dom"/>
</dbReference>
<dbReference type="SUPFAM" id="SSF55729">
    <property type="entry name" value="Acyl-CoA N-acyltransferases (Nat)"/>
    <property type="match status" value="1"/>
</dbReference>
<dbReference type="Pfam" id="PF13480">
    <property type="entry name" value="Acetyltransf_6"/>
    <property type="match status" value="1"/>
</dbReference>
<keyword evidence="2" id="KW-0012">Acyltransferase</keyword>
<feature type="domain" description="BioF2-like acetyltransferase" evidence="1">
    <location>
        <begin position="162"/>
        <end position="286"/>
    </location>
</feature>
<dbReference type="EMBL" id="JBHSMI010000028">
    <property type="protein sequence ID" value="MFC5405016.1"/>
    <property type="molecule type" value="Genomic_DNA"/>
</dbReference>
<dbReference type="InterPro" id="IPR016181">
    <property type="entry name" value="Acyl_CoA_acyltransferase"/>
</dbReference>
<dbReference type="Proteomes" id="UP001596113">
    <property type="component" value="Unassembled WGS sequence"/>
</dbReference>
<keyword evidence="2" id="KW-0808">Transferase</keyword>
<comment type="caution">
    <text evidence="2">The sequence shown here is derived from an EMBL/GenBank/DDBJ whole genome shotgun (WGS) entry which is preliminary data.</text>
</comment>
<gene>
    <name evidence="2" type="ORF">ACFPOF_19920</name>
</gene>
<dbReference type="GO" id="GO:0016746">
    <property type="term" value="F:acyltransferase activity"/>
    <property type="evidence" value="ECO:0007669"/>
    <property type="project" value="UniProtKB-KW"/>
</dbReference>
<reference evidence="3" key="1">
    <citation type="journal article" date="2019" name="Int. J. Syst. Evol. Microbiol.">
        <title>The Global Catalogue of Microorganisms (GCM) 10K type strain sequencing project: providing services to taxonomists for standard genome sequencing and annotation.</title>
        <authorList>
            <consortium name="The Broad Institute Genomics Platform"/>
            <consortium name="The Broad Institute Genome Sequencing Center for Infectious Disease"/>
            <person name="Wu L."/>
            <person name="Ma J."/>
        </authorList>
    </citation>
    <scope>NUCLEOTIDE SEQUENCE [LARGE SCALE GENOMIC DNA]</scope>
    <source>
        <strain evidence="3">CGMCC 1.18575</strain>
    </source>
</reference>
<dbReference type="InterPro" id="IPR050644">
    <property type="entry name" value="PG_Glycine_Bridge_Synth"/>
</dbReference>
<accession>A0ABW0HXR3</accession>
<protein>
    <submittedName>
        <fullName evidence="2">GNAT family N-acetyltransferase</fullName>
        <ecNumber evidence="2">2.3.1.-</ecNumber>
    </submittedName>
</protein>
<dbReference type="Gene3D" id="3.40.630.30">
    <property type="match status" value="1"/>
</dbReference>
<dbReference type="PANTHER" id="PTHR36174:SF1">
    <property type="entry name" value="LIPID II:GLYCINE GLYCYLTRANSFERASE"/>
    <property type="match status" value="1"/>
</dbReference>
<keyword evidence="3" id="KW-1185">Reference proteome</keyword>
<evidence type="ECO:0000313" key="2">
    <source>
        <dbReference type="EMBL" id="MFC5405016.1"/>
    </source>
</evidence>
<evidence type="ECO:0000259" key="1">
    <source>
        <dbReference type="Pfam" id="PF13480"/>
    </source>
</evidence>
<dbReference type="RefSeq" id="WP_378135826.1">
    <property type="nucleotide sequence ID" value="NZ_JBHSMI010000028.1"/>
</dbReference>
<organism evidence="2 3">
    <name type="scientific">Cohnella soli</name>
    <dbReference type="NCBI Taxonomy" id="425005"/>
    <lineage>
        <taxon>Bacteria</taxon>
        <taxon>Bacillati</taxon>
        <taxon>Bacillota</taxon>
        <taxon>Bacilli</taxon>
        <taxon>Bacillales</taxon>
        <taxon>Paenibacillaceae</taxon>
        <taxon>Cohnella</taxon>
    </lineage>
</organism>
<dbReference type="EC" id="2.3.1.-" evidence="2"/>